<protein>
    <recommendedName>
        <fullName evidence="2">Glucokinase</fullName>
    </recommendedName>
</protein>
<reference evidence="1" key="1">
    <citation type="submission" date="2019-08" db="EMBL/GenBank/DDBJ databases">
        <authorList>
            <person name="Kucharzyk K."/>
            <person name="Murdoch R.W."/>
            <person name="Higgins S."/>
            <person name="Loffler F."/>
        </authorList>
    </citation>
    <scope>NUCLEOTIDE SEQUENCE</scope>
</reference>
<gene>
    <name evidence="1" type="ORF">SDC9_142339</name>
</gene>
<name>A0A645E0V7_9ZZZZ</name>
<organism evidence="1">
    <name type="scientific">bioreactor metagenome</name>
    <dbReference type="NCBI Taxonomy" id="1076179"/>
    <lineage>
        <taxon>unclassified sequences</taxon>
        <taxon>metagenomes</taxon>
        <taxon>ecological metagenomes</taxon>
    </lineage>
</organism>
<dbReference type="EMBL" id="VSSQ01041708">
    <property type="protein sequence ID" value="MPM95186.1"/>
    <property type="molecule type" value="Genomic_DNA"/>
</dbReference>
<dbReference type="Gene3D" id="3.30.420.40">
    <property type="match status" value="1"/>
</dbReference>
<proteinExistence type="predicted"/>
<dbReference type="InterPro" id="IPR000600">
    <property type="entry name" value="ROK"/>
</dbReference>
<dbReference type="SUPFAM" id="SSF53067">
    <property type="entry name" value="Actin-like ATPase domain"/>
    <property type="match status" value="1"/>
</dbReference>
<dbReference type="AlphaFoldDB" id="A0A645E0V7"/>
<evidence type="ECO:0000313" key="1">
    <source>
        <dbReference type="EMBL" id="MPM95186.1"/>
    </source>
</evidence>
<comment type="caution">
    <text evidence="1">The sequence shown here is derived from an EMBL/GenBank/DDBJ whole genome shotgun (WGS) entry which is preliminary data.</text>
</comment>
<dbReference type="InterPro" id="IPR043129">
    <property type="entry name" value="ATPase_NBD"/>
</dbReference>
<dbReference type="Pfam" id="PF00480">
    <property type="entry name" value="ROK"/>
    <property type="match status" value="1"/>
</dbReference>
<sequence>MHEELQGLSGHPMLRYAADGKVENLDLVALEKAARDGVDYAVKLWDEMCLHNAQAYGALMNIFNPEKIVLGTIAWAAGDLFFDPVRKYLPQFAWPETIRDCELAASELKRDISSYAGIAGALYALRQR</sequence>
<accession>A0A645E0V7</accession>
<evidence type="ECO:0008006" key="2">
    <source>
        <dbReference type="Google" id="ProtNLM"/>
    </source>
</evidence>